<organism evidence="1 2">
    <name type="scientific">Paenibacillus zeisoli</name>
    <dbReference type="NCBI Taxonomy" id="2496267"/>
    <lineage>
        <taxon>Bacteria</taxon>
        <taxon>Bacillati</taxon>
        <taxon>Bacillota</taxon>
        <taxon>Bacilli</taxon>
        <taxon>Bacillales</taxon>
        <taxon>Paenibacillaceae</taxon>
        <taxon>Paenibacillus</taxon>
    </lineage>
</organism>
<dbReference type="EMBL" id="RZNX01000003">
    <property type="protein sequence ID" value="RUT31630.1"/>
    <property type="molecule type" value="Genomic_DNA"/>
</dbReference>
<evidence type="ECO:0000313" key="2">
    <source>
        <dbReference type="Proteomes" id="UP000272464"/>
    </source>
</evidence>
<evidence type="ECO:0000313" key="1">
    <source>
        <dbReference type="EMBL" id="RUT31630.1"/>
    </source>
</evidence>
<dbReference type="OrthoDB" id="2605079at2"/>
<protein>
    <submittedName>
        <fullName evidence="1">Uncharacterized protein</fullName>
    </submittedName>
</protein>
<gene>
    <name evidence="1" type="ORF">EJP77_09560</name>
</gene>
<comment type="caution">
    <text evidence="1">The sequence shown here is derived from an EMBL/GenBank/DDBJ whole genome shotgun (WGS) entry which is preliminary data.</text>
</comment>
<keyword evidence="2" id="KW-1185">Reference proteome</keyword>
<proteinExistence type="predicted"/>
<accession>A0A3S1B5Q5</accession>
<dbReference type="Proteomes" id="UP000272464">
    <property type="component" value="Unassembled WGS sequence"/>
</dbReference>
<dbReference type="AlphaFoldDB" id="A0A3S1B5Q5"/>
<reference evidence="1 2" key="1">
    <citation type="submission" date="2018-12" db="EMBL/GenBank/DDBJ databases">
        <authorList>
            <person name="Sun L."/>
            <person name="Chen Z."/>
        </authorList>
    </citation>
    <scope>NUCLEOTIDE SEQUENCE [LARGE SCALE GENOMIC DNA]</scope>
    <source>
        <strain evidence="1 2">3-5-3</strain>
    </source>
</reference>
<sequence length="70" mass="7511">MPGPQFHDVKVILTSGEEQAEPAADAQAWAELLPGIPGAAAGVRRIEARLMERTREQARRLAATQQSSSS</sequence>
<dbReference type="RefSeq" id="WP_127199011.1">
    <property type="nucleotide sequence ID" value="NZ_RZNX01000003.1"/>
</dbReference>
<name>A0A3S1B5Q5_9BACL</name>